<protein>
    <submittedName>
        <fullName evidence="7">Transposase</fullName>
    </submittedName>
</protein>
<proteinExistence type="inferred from homology"/>
<dbReference type="PATRIC" id="fig|1397.4.peg.4275"/>
<comment type="similarity">
    <text evidence="1">Belongs to the transposase 7 family.</text>
</comment>
<evidence type="ECO:0000256" key="1">
    <source>
        <dbReference type="ARBA" id="ARBA00009402"/>
    </source>
</evidence>
<name>A0A0J1HZU2_NIACI</name>
<keyword evidence="8" id="KW-1185">Reference proteome</keyword>
<dbReference type="InterPro" id="IPR025296">
    <property type="entry name" value="DUF4158"/>
</dbReference>
<organism evidence="7 8">
    <name type="scientific">Niallia circulans</name>
    <name type="common">Bacillus circulans</name>
    <dbReference type="NCBI Taxonomy" id="1397"/>
    <lineage>
        <taxon>Bacteria</taxon>
        <taxon>Bacillati</taxon>
        <taxon>Bacillota</taxon>
        <taxon>Bacilli</taxon>
        <taxon>Bacillales</taxon>
        <taxon>Bacillaceae</taxon>
        <taxon>Niallia</taxon>
    </lineage>
</organism>
<comment type="caution">
    <text evidence="7">The sequence shown here is derived from an EMBL/GenBank/DDBJ whole genome shotgun (WGS) entry which is preliminary data.</text>
</comment>
<dbReference type="EMBL" id="LDPH01000041">
    <property type="protein sequence ID" value="KLV19231.1"/>
    <property type="molecule type" value="Genomic_DNA"/>
</dbReference>
<dbReference type="RefSeq" id="WP_031538329.1">
    <property type="nucleotide sequence ID" value="NZ_JADYUA010000089.1"/>
</dbReference>
<dbReference type="GO" id="GO:0003677">
    <property type="term" value="F:DNA binding"/>
    <property type="evidence" value="ECO:0007669"/>
    <property type="project" value="UniProtKB-KW"/>
</dbReference>
<feature type="domain" description="Tn3 transposase DDE" evidence="5">
    <location>
        <begin position="578"/>
        <end position="965"/>
    </location>
</feature>
<dbReference type="InterPro" id="IPR002513">
    <property type="entry name" value="Tn3_Tnp_DDE_dom"/>
</dbReference>
<keyword evidence="4" id="KW-0233">DNA recombination</keyword>
<gene>
    <name evidence="7" type="ORF">ABW02_23850</name>
</gene>
<evidence type="ECO:0000313" key="7">
    <source>
        <dbReference type="EMBL" id="KLV19231.1"/>
    </source>
</evidence>
<dbReference type="GO" id="GO:0004803">
    <property type="term" value="F:transposase activity"/>
    <property type="evidence" value="ECO:0007669"/>
    <property type="project" value="InterPro"/>
</dbReference>
<keyword evidence="2" id="KW-0815">Transposition</keyword>
<dbReference type="GO" id="GO:0006313">
    <property type="term" value="P:DNA transposition"/>
    <property type="evidence" value="ECO:0007669"/>
    <property type="project" value="InterPro"/>
</dbReference>
<dbReference type="AlphaFoldDB" id="A0A0J1HZU2"/>
<sequence length="982" mass="113532">MASIERTAYPRFKKRPTSKELRDVYSPTPEENQFAHKVARGPVSVLSLLVMLKSFQRLGYFPLPKDIPVEIMIHIRTCLNLSASVEPNYNSKSIYRHQKAIRDYLNVRPYGKEALHIATTSIYKATQVMDNPADLINVSIEILIKERCELPAFSTLDRLARRIRTLVNHQLFNSVFSKLTPEIERKLDQLLVTKNDNRTSEYNLLKEIPKSATLSHMKEIQNRLLLLTDFIEEIDSLLEDIPNLKIKHFALEAKALDASELKDFNLAKRYMLLLCMIYRSKISAIDSLVEMFLKRVRTIHNKGKEELELLREKHRSKTENLISVLAEVLNATSINENDTLTGQKIRELLGRRGGIDALKEDCESISSYNGNNYLPLLWKFYKSHRKTLFRLISMIEINSTTQDQSLLEALQFLRDNENRKIENLQIDLDLSFASEQWKKTIYVPKENNLIHRKHLEICIFSYLASDLKTGDLCVKGSENFADYREQLLSWDECKPMVDEYCKELGFSSNSGDFVQQLKLWLGDTAQKVDLNYPDNGQVIINENGEPTLRKIMRKEQPQTSKALEVVISQRLPERNVLDILCNVEHWTNWTRHFGPLSGSDPKLENAMERYIITSFGYGCNLGPTQTSKHMKKAVTPHMISFVNRRHINASKIDEAIRNILNQYNQFSLPRLWGDGKTAAADGTKFDLYEENLISEYHIRYGGYGGIAYHHVSDTYIALFSHFIPCGVWEAVYIIDGLLKNKSDIQPDTLHADTQGQSTPVFALAHLLGINLMPRIRNWKDLKFYRADKDTKYHHIDQLFSDTVDWDLIETHWQDLLQVVLSIKAGKILPSTLLRKLSNYSRKNRLYQAFRELGRIVRTVFLLKYISDIKLREQIGASTNKVEAYNGFSKWLFFGGDGIISENDPEEQEKRIKYNDLVANAVIFQNVCDITLILWELSKEGYVFSKEDIVMLSPYLTRHIKRFGDYMIDLENIPQPIEGDIPV</sequence>
<dbReference type="Proteomes" id="UP000036045">
    <property type="component" value="Unassembled WGS sequence"/>
</dbReference>
<dbReference type="OrthoDB" id="3538665at2"/>
<feature type="domain" description="DUF4158" evidence="6">
    <location>
        <begin position="3"/>
        <end position="162"/>
    </location>
</feature>
<evidence type="ECO:0000256" key="2">
    <source>
        <dbReference type="ARBA" id="ARBA00022578"/>
    </source>
</evidence>
<dbReference type="NCBIfam" id="NF033527">
    <property type="entry name" value="transpos_Tn3"/>
    <property type="match status" value="1"/>
</dbReference>
<evidence type="ECO:0000256" key="3">
    <source>
        <dbReference type="ARBA" id="ARBA00023125"/>
    </source>
</evidence>
<accession>A0A0J1HZU2</accession>
<evidence type="ECO:0000259" key="6">
    <source>
        <dbReference type="Pfam" id="PF13700"/>
    </source>
</evidence>
<evidence type="ECO:0000259" key="5">
    <source>
        <dbReference type="Pfam" id="PF01526"/>
    </source>
</evidence>
<reference evidence="7 8" key="1">
    <citation type="submission" date="2015-05" db="EMBL/GenBank/DDBJ databases">
        <title>Whole genome sequence and identification of bacterial endophytes from Costus igneus.</title>
        <authorList>
            <person name="Lee Y.P."/>
            <person name="Gan H.M."/>
            <person name="Eng W."/>
            <person name="Wheatley M.S."/>
            <person name="Caraballo A."/>
            <person name="Polter S."/>
            <person name="Savka M.A."/>
            <person name="Hudson A.O."/>
        </authorList>
    </citation>
    <scope>NUCLEOTIDE SEQUENCE [LARGE SCALE GENOMIC DNA]</scope>
    <source>
        <strain evidence="7 8">RIT379</strain>
    </source>
</reference>
<keyword evidence="3" id="KW-0238">DNA-binding</keyword>
<evidence type="ECO:0000313" key="8">
    <source>
        <dbReference type="Proteomes" id="UP000036045"/>
    </source>
</evidence>
<dbReference type="Pfam" id="PF01526">
    <property type="entry name" value="DDE_Tnp_Tn3"/>
    <property type="match status" value="1"/>
</dbReference>
<dbReference type="InterPro" id="IPR047653">
    <property type="entry name" value="Tn3-like_transpos"/>
</dbReference>
<dbReference type="Pfam" id="PF13700">
    <property type="entry name" value="DUF4158"/>
    <property type="match status" value="1"/>
</dbReference>
<evidence type="ECO:0000256" key="4">
    <source>
        <dbReference type="ARBA" id="ARBA00023172"/>
    </source>
</evidence>